<dbReference type="AlphaFoldDB" id="A0A4R7KTX4"/>
<protein>
    <recommendedName>
        <fullName evidence="3">Reverse transcriptase (RNA-dependent DNA polymerase)</fullName>
    </recommendedName>
</protein>
<comment type="caution">
    <text evidence="1">The sequence shown here is derived from an EMBL/GenBank/DDBJ whole genome shotgun (WGS) entry which is preliminary data.</text>
</comment>
<accession>A0A4R7KTX4</accession>
<evidence type="ECO:0008006" key="3">
    <source>
        <dbReference type="Google" id="ProtNLM"/>
    </source>
</evidence>
<dbReference type="Proteomes" id="UP000295325">
    <property type="component" value="Unassembled WGS sequence"/>
</dbReference>
<evidence type="ECO:0000313" key="1">
    <source>
        <dbReference type="EMBL" id="TDT63588.1"/>
    </source>
</evidence>
<name>A0A4R7KTX4_9CLOT</name>
<organism evidence="1 2">
    <name type="scientific">Fonticella tunisiensis</name>
    <dbReference type="NCBI Taxonomy" id="1096341"/>
    <lineage>
        <taxon>Bacteria</taxon>
        <taxon>Bacillati</taxon>
        <taxon>Bacillota</taxon>
        <taxon>Clostridia</taxon>
        <taxon>Eubacteriales</taxon>
        <taxon>Clostridiaceae</taxon>
        <taxon>Fonticella</taxon>
    </lineage>
</organism>
<reference evidence="1 2" key="1">
    <citation type="submission" date="2019-03" db="EMBL/GenBank/DDBJ databases">
        <title>Genomic Encyclopedia of Type Strains, Phase IV (KMG-IV): sequencing the most valuable type-strain genomes for metagenomic binning, comparative biology and taxonomic classification.</title>
        <authorList>
            <person name="Goeker M."/>
        </authorList>
    </citation>
    <scope>NUCLEOTIDE SEQUENCE [LARGE SCALE GENOMIC DNA]</scope>
    <source>
        <strain evidence="1 2">DSM 24455</strain>
    </source>
</reference>
<gene>
    <name evidence="1" type="ORF">EDD71_10112</name>
</gene>
<keyword evidence="2" id="KW-1185">Reference proteome</keyword>
<sequence length="89" mass="10246">MVLPKRERENEVKDESSSLLERILSRGNMLMAYKRVVANKGSHGVDGMKVDELRTFIIDKWQSVKQKLLEGRYEPGNVVSLFINPRSNL</sequence>
<dbReference type="EMBL" id="SOAZ01000001">
    <property type="protein sequence ID" value="TDT63588.1"/>
    <property type="molecule type" value="Genomic_DNA"/>
</dbReference>
<evidence type="ECO:0000313" key="2">
    <source>
        <dbReference type="Proteomes" id="UP000295325"/>
    </source>
</evidence>
<proteinExistence type="predicted"/>